<dbReference type="PANTHER" id="PTHR43124">
    <property type="entry name" value="PURINE EFFLUX PUMP PBUE"/>
    <property type="match status" value="1"/>
</dbReference>
<dbReference type="InterPro" id="IPR001958">
    <property type="entry name" value="Tet-R_TetA/multi-R_MdtG-like"/>
</dbReference>
<evidence type="ECO:0000313" key="10">
    <source>
        <dbReference type="Proteomes" id="UP000028123"/>
    </source>
</evidence>
<dbReference type="GO" id="GO:0005886">
    <property type="term" value="C:plasma membrane"/>
    <property type="evidence" value="ECO:0007669"/>
    <property type="project" value="UniProtKB-SubCell"/>
</dbReference>
<keyword evidence="10" id="KW-1185">Reference proteome</keyword>
<dbReference type="CDD" id="cd17474">
    <property type="entry name" value="MFS_YfmO_like"/>
    <property type="match status" value="1"/>
</dbReference>
<feature type="transmembrane region" description="Helical" evidence="7">
    <location>
        <begin position="72"/>
        <end position="91"/>
    </location>
</feature>
<evidence type="ECO:0000256" key="1">
    <source>
        <dbReference type="ARBA" id="ARBA00004651"/>
    </source>
</evidence>
<feature type="transmembrane region" description="Helical" evidence="7">
    <location>
        <begin position="158"/>
        <end position="179"/>
    </location>
</feature>
<feature type="transmembrane region" description="Helical" evidence="7">
    <location>
        <begin position="40"/>
        <end position="60"/>
    </location>
</feature>
<protein>
    <recommendedName>
        <fullName evidence="8">Major facilitator superfamily (MFS) profile domain-containing protein</fullName>
    </recommendedName>
</protein>
<comment type="caution">
    <text evidence="9">The sequence shown here is derived from an EMBL/GenBank/DDBJ whole genome shotgun (WGS) entry which is preliminary data.</text>
</comment>
<keyword evidence="6 7" id="KW-0472">Membrane</keyword>
<evidence type="ECO:0000256" key="3">
    <source>
        <dbReference type="ARBA" id="ARBA00022475"/>
    </source>
</evidence>
<evidence type="ECO:0000256" key="6">
    <source>
        <dbReference type="ARBA" id="ARBA00023136"/>
    </source>
</evidence>
<accession>A0A081P8S1</accession>
<reference evidence="9 10" key="1">
    <citation type="submission" date="2014-06" db="EMBL/GenBank/DDBJ databases">
        <title>Draft genome sequence of Paenibacillus sp. MSt1.</title>
        <authorList>
            <person name="Aw Y.K."/>
            <person name="Ong K.S."/>
            <person name="Gan H.M."/>
            <person name="Lee S.M."/>
        </authorList>
    </citation>
    <scope>NUCLEOTIDE SEQUENCE [LARGE SCALE GENOMIC DNA]</scope>
    <source>
        <strain evidence="9 10">MSt1</strain>
    </source>
</reference>
<evidence type="ECO:0000256" key="4">
    <source>
        <dbReference type="ARBA" id="ARBA00022692"/>
    </source>
</evidence>
<evidence type="ECO:0000313" key="9">
    <source>
        <dbReference type="EMBL" id="KEQ27094.1"/>
    </source>
</evidence>
<evidence type="ECO:0000256" key="2">
    <source>
        <dbReference type="ARBA" id="ARBA00022448"/>
    </source>
</evidence>
<feature type="domain" description="Major facilitator superfamily (MFS) profile" evidence="8">
    <location>
        <begin position="6"/>
        <end position="387"/>
    </location>
</feature>
<dbReference type="Proteomes" id="UP000028123">
    <property type="component" value="Unassembled WGS sequence"/>
</dbReference>
<dbReference type="PANTHER" id="PTHR43124:SF3">
    <property type="entry name" value="CHLORAMPHENICOL EFFLUX PUMP RV0191"/>
    <property type="match status" value="1"/>
</dbReference>
<dbReference type="AlphaFoldDB" id="A0A081P8S1"/>
<name>A0A081P8S1_9BACL</name>
<feature type="transmembrane region" description="Helical" evidence="7">
    <location>
        <begin position="134"/>
        <end position="152"/>
    </location>
</feature>
<dbReference type="Gene3D" id="1.20.1720.10">
    <property type="entry name" value="Multidrug resistance protein D"/>
    <property type="match status" value="1"/>
</dbReference>
<dbReference type="OrthoDB" id="9816041at2"/>
<dbReference type="InterPro" id="IPR011701">
    <property type="entry name" value="MFS"/>
</dbReference>
<feature type="transmembrane region" description="Helical" evidence="7">
    <location>
        <begin position="299"/>
        <end position="322"/>
    </location>
</feature>
<dbReference type="InterPro" id="IPR020846">
    <property type="entry name" value="MFS_dom"/>
</dbReference>
<evidence type="ECO:0000256" key="5">
    <source>
        <dbReference type="ARBA" id="ARBA00022989"/>
    </source>
</evidence>
<dbReference type="PROSITE" id="PS50850">
    <property type="entry name" value="MFS"/>
    <property type="match status" value="1"/>
</dbReference>
<dbReference type="eggNOG" id="COG2814">
    <property type="taxonomic scope" value="Bacteria"/>
</dbReference>
<keyword evidence="3" id="KW-1003">Cell membrane</keyword>
<dbReference type="Pfam" id="PF07690">
    <property type="entry name" value="MFS_1"/>
    <property type="match status" value="1"/>
</dbReference>
<sequence>MKSRIILYLIGFSAFVASLAQNLYSPLLVEVQEKLHTTQAMVNLTVTVFTVALAVMQLVFGPLSDRKGRKIVLLPAIGVYTLASLGCAYAASVDALLVFRLLQGIGAAAVPVVAAAVIGDVFEGKERAQGMATYQLMLGLSPAVGPWVGGLIGGRYGYGSAFLLLGAISLILLAANAFLLPETRPKATAVRKSVGWSSFVRLARHPRAAALLTVGFVQFLVYFVFLVYIPIIAHHRYGYEPAQTGTLMLLMALCSMIGVKAGGWVQSRFPGESGYLWGCAANAATVLLFAFTAGLSLPVLTAVFCLFGLTMGLTMSMPATLLTEMFPDDRATAVGVYNFVRYLGMAAGPMLGSLLFVGESIPLLFGVSAVLYLGGIAVGGRLAVRKTGAASS</sequence>
<evidence type="ECO:0000256" key="7">
    <source>
        <dbReference type="SAM" id="Phobius"/>
    </source>
</evidence>
<feature type="transmembrane region" description="Helical" evidence="7">
    <location>
        <begin position="245"/>
        <end position="263"/>
    </location>
</feature>
<dbReference type="InterPro" id="IPR050189">
    <property type="entry name" value="MFS_Efflux_Transporters"/>
</dbReference>
<keyword evidence="4 7" id="KW-0812">Transmembrane</keyword>
<feature type="transmembrane region" description="Helical" evidence="7">
    <location>
        <begin position="97"/>
        <end position="122"/>
    </location>
</feature>
<dbReference type="PRINTS" id="PR01035">
    <property type="entry name" value="TCRTETA"/>
</dbReference>
<dbReference type="RefSeq" id="WP_036676966.1">
    <property type="nucleotide sequence ID" value="NZ_JNVM01000004.1"/>
</dbReference>
<feature type="transmembrane region" description="Helical" evidence="7">
    <location>
        <begin position="208"/>
        <end position="233"/>
    </location>
</feature>
<evidence type="ECO:0000259" key="8">
    <source>
        <dbReference type="PROSITE" id="PS50850"/>
    </source>
</evidence>
<proteinExistence type="predicted"/>
<gene>
    <name evidence="9" type="ORF">ET33_24740</name>
</gene>
<dbReference type="SUPFAM" id="SSF103473">
    <property type="entry name" value="MFS general substrate transporter"/>
    <property type="match status" value="1"/>
</dbReference>
<dbReference type="GO" id="GO:0022857">
    <property type="term" value="F:transmembrane transporter activity"/>
    <property type="evidence" value="ECO:0007669"/>
    <property type="project" value="InterPro"/>
</dbReference>
<feature type="transmembrane region" description="Helical" evidence="7">
    <location>
        <begin position="363"/>
        <end position="384"/>
    </location>
</feature>
<keyword evidence="2" id="KW-0813">Transport</keyword>
<feature type="transmembrane region" description="Helical" evidence="7">
    <location>
        <begin position="275"/>
        <end position="293"/>
    </location>
</feature>
<feature type="transmembrane region" description="Helical" evidence="7">
    <location>
        <begin position="334"/>
        <end position="357"/>
    </location>
</feature>
<dbReference type="InterPro" id="IPR036259">
    <property type="entry name" value="MFS_trans_sf"/>
</dbReference>
<organism evidence="9 10">
    <name type="scientific">Paenibacillus tyrfis</name>
    <dbReference type="NCBI Taxonomy" id="1501230"/>
    <lineage>
        <taxon>Bacteria</taxon>
        <taxon>Bacillati</taxon>
        <taxon>Bacillota</taxon>
        <taxon>Bacilli</taxon>
        <taxon>Bacillales</taxon>
        <taxon>Paenibacillaceae</taxon>
        <taxon>Paenibacillus</taxon>
    </lineage>
</organism>
<dbReference type="EMBL" id="JNVM01000004">
    <property type="protein sequence ID" value="KEQ27094.1"/>
    <property type="molecule type" value="Genomic_DNA"/>
</dbReference>
<keyword evidence="5 7" id="KW-1133">Transmembrane helix</keyword>
<comment type="subcellular location">
    <subcellularLocation>
        <location evidence="1">Cell membrane</location>
        <topology evidence="1">Multi-pass membrane protein</topology>
    </subcellularLocation>
</comment>